<evidence type="ECO:0000313" key="16">
    <source>
        <dbReference type="EMBL" id="HED11902.1"/>
    </source>
</evidence>
<evidence type="ECO:0000256" key="12">
    <source>
        <dbReference type="PROSITE-ProRule" id="PRU01360"/>
    </source>
</evidence>
<keyword evidence="9 13" id="KW-0798">TonB box</keyword>
<dbReference type="GO" id="GO:0015344">
    <property type="term" value="F:siderophore uptake transmembrane transporter activity"/>
    <property type="evidence" value="ECO:0007669"/>
    <property type="project" value="TreeGrafter"/>
</dbReference>
<dbReference type="Proteomes" id="UP000886005">
    <property type="component" value="Unassembled WGS sequence"/>
</dbReference>
<sequence length="834" mass="94675">MAFFISTGRDAKGWKRLSKSIIFLCLLTISFGWSQTVVVSGKVLSAENHEPLEGVNLYLKNAAVGTSSNLRGAFRLQLPAGKKHYLIASYVGYAEKEVEIQTRRDTSLTIMLSRRILDGPIVTAVATQVNDPASSTTYSEIRKEELSRRYTTQDIPELLAELPSTTFYSEGGNGIGYNYLSIRGFDQRRIAVMINGVPQNDPEDHNVYWVNFPDLGANIQSIQSQRGAGNAFYGPAAIGGSINIKTDHFSPTLKLKADFGRGSFNTEKKSFYFNSGLMADHYLIYGRASQITSDGYRDRAWVDFKSFFIGAARYDKNSSLRLHFYGGPIRDGLVYNGLPRFVNNDDKLRRANWSYFGVDSTGKKVAYFGERRSDETESFSQPHVELLHEWQINKEWQLNNTLFYINGAGYFDYDGSWGTPEYFRLTPAYGYDSTLTIPGDALIRAWVENSQIGWLPQVKLNNRQGEILIGAELRYHRSLHWGRLQKGSGLPASVTGDDARRYYSYRGGKEIASLYYHQNYRWSDRINIQADMQLTYKNYRIFDEAFVGNSFNVPYLFINPRMGLNMVINKNSRAYFSLYSTSREPRLKNLYDAGEASTPASWGAVLPEFELKDDGTYDFSRPLVKPETLSGIDIGYRLLQEWGNINVNVYYMDFLNEIVKKGGLDRFGQPRTGNAERTLHYGLELSGRWNIMPQLAFSGNVSYSRNKLVTYAVFNSSGQKTDLSGNPIAGFPDLVANGRLTYRERGVYLSLLAKYVGAQYTDNFKNEQNRVEAYTLLNFNGSYTFRDLLPSGSITLYFQVNNMLDNRYWSYGEGNAFFPGAVRNFFGGLRYAFE</sequence>
<comment type="similarity">
    <text evidence="12 13">Belongs to the TonB-dependent receptor family.</text>
</comment>
<keyword evidence="3 12" id="KW-1134">Transmembrane beta strand</keyword>
<keyword evidence="10 12" id="KW-0472">Membrane</keyword>
<dbReference type="InterPro" id="IPR008969">
    <property type="entry name" value="CarboxyPept-like_regulatory"/>
</dbReference>
<dbReference type="AlphaFoldDB" id="A0A7V1LQM0"/>
<keyword evidence="11 12" id="KW-0998">Cell outer membrane</keyword>
<evidence type="ECO:0000256" key="11">
    <source>
        <dbReference type="ARBA" id="ARBA00023237"/>
    </source>
</evidence>
<keyword evidence="2 12" id="KW-0813">Transport</keyword>
<dbReference type="PANTHER" id="PTHR32552:SF68">
    <property type="entry name" value="FERRICHROME OUTER MEMBRANE TRANSPORTER_PHAGE RECEPTOR"/>
    <property type="match status" value="1"/>
</dbReference>
<dbReference type="EMBL" id="DRLD01000413">
    <property type="protein sequence ID" value="HED11902.1"/>
    <property type="molecule type" value="Genomic_DNA"/>
</dbReference>
<evidence type="ECO:0000256" key="13">
    <source>
        <dbReference type="RuleBase" id="RU003357"/>
    </source>
</evidence>
<evidence type="ECO:0000256" key="10">
    <source>
        <dbReference type="ARBA" id="ARBA00023136"/>
    </source>
</evidence>
<dbReference type="Gene3D" id="2.170.130.10">
    <property type="entry name" value="TonB-dependent receptor, plug domain"/>
    <property type="match status" value="1"/>
</dbReference>
<dbReference type="InterPro" id="IPR012910">
    <property type="entry name" value="Plug_dom"/>
</dbReference>
<evidence type="ECO:0000256" key="9">
    <source>
        <dbReference type="ARBA" id="ARBA00023077"/>
    </source>
</evidence>
<evidence type="ECO:0000259" key="14">
    <source>
        <dbReference type="Pfam" id="PF00593"/>
    </source>
</evidence>
<feature type="domain" description="TonB-dependent receptor plug" evidence="15">
    <location>
        <begin position="136"/>
        <end position="240"/>
    </location>
</feature>
<dbReference type="Gene3D" id="2.60.40.1120">
    <property type="entry name" value="Carboxypeptidase-like, regulatory domain"/>
    <property type="match status" value="1"/>
</dbReference>
<evidence type="ECO:0000256" key="2">
    <source>
        <dbReference type="ARBA" id="ARBA00022448"/>
    </source>
</evidence>
<evidence type="ECO:0000256" key="7">
    <source>
        <dbReference type="ARBA" id="ARBA00023004"/>
    </source>
</evidence>
<gene>
    <name evidence="16" type="ORF">ENJ10_14525</name>
</gene>
<dbReference type="PROSITE" id="PS52016">
    <property type="entry name" value="TONB_DEPENDENT_REC_3"/>
    <property type="match status" value="1"/>
</dbReference>
<evidence type="ECO:0000256" key="5">
    <source>
        <dbReference type="ARBA" id="ARBA00022692"/>
    </source>
</evidence>
<evidence type="ECO:0000256" key="4">
    <source>
        <dbReference type="ARBA" id="ARBA00022496"/>
    </source>
</evidence>
<keyword evidence="5 12" id="KW-0812">Transmembrane</keyword>
<dbReference type="InterPro" id="IPR039426">
    <property type="entry name" value="TonB-dep_rcpt-like"/>
</dbReference>
<evidence type="ECO:0000256" key="6">
    <source>
        <dbReference type="ARBA" id="ARBA00022729"/>
    </source>
</evidence>
<comment type="subcellular location">
    <subcellularLocation>
        <location evidence="1 12">Cell outer membrane</location>
        <topology evidence="1 12">Multi-pass membrane protein</topology>
    </subcellularLocation>
</comment>
<dbReference type="SUPFAM" id="SSF49464">
    <property type="entry name" value="Carboxypeptidase regulatory domain-like"/>
    <property type="match status" value="1"/>
</dbReference>
<dbReference type="PANTHER" id="PTHR32552">
    <property type="entry name" value="FERRICHROME IRON RECEPTOR-RELATED"/>
    <property type="match status" value="1"/>
</dbReference>
<dbReference type="Pfam" id="PF07715">
    <property type="entry name" value="Plug"/>
    <property type="match status" value="1"/>
</dbReference>
<protein>
    <submittedName>
        <fullName evidence="16">TonB-dependent receptor</fullName>
    </submittedName>
</protein>
<dbReference type="InterPro" id="IPR000531">
    <property type="entry name" value="Beta-barrel_TonB"/>
</dbReference>
<dbReference type="Gene3D" id="2.40.170.20">
    <property type="entry name" value="TonB-dependent receptor, beta-barrel domain"/>
    <property type="match status" value="1"/>
</dbReference>
<dbReference type="SUPFAM" id="SSF56935">
    <property type="entry name" value="Porins"/>
    <property type="match status" value="1"/>
</dbReference>
<accession>A0A7V1LQM0</accession>
<dbReference type="InterPro" id="IPR037066">
    <property type="entry name" value="Plug_dom_sf"/>
</dbReference>
<evidence type="ECO:0000256" key="3">
    <source>
        <dbReference type="ARBA" id="ARBA00022452"/>
    </source>
</evidence>
<proteinExistence type="inferred from homology"/>
<dbReference type="InterPro" id="IPR036942">
    <property type="entry name" value="Beta-barrel_TonB_sf"/>
</dbReference>
<dbReference type="GO" id="GO:0009279">
    <property type="term" value="C:cell outer membrane"/>
    <property type="evidence" value="ECO:0007669"/>
    <property type="project" value="UniProtKB-SubCell"/>
</dbReference>
<dbReference type="Pfam" id="PF00593">
    <property type="entry name" value="TonB_dep_Rec_b-barrel"/>
    <property type="match status" value="1"/>
</dbReference>
<name>A0A7V1LQM0_CALAY</name>
<keyword evidence="16" id="KW-0675">Receptor</keyword>
<keyword evidence="4" id="KW-0410">Iron transport</keyword>
<dbReference type="Pfam" id="PF13715">
    <property type="entry name" value="CarbopepD_reg_2"/>
    <property type="match status" value="1"/>
</dbReference>
<keyword evidence="7" id="KW-0408">Iron</keyword>
<keyword evidence="6" id="KW-0732">Signal</keyword>
<evidence type="ECO:0000259" key="15">
    <source>
        <dbReference type="Pfam" id="PF07715"/>
    </source>
</evidence>
<organism evidence="16">
    <name type="scientific">Caldithrix abyssi</name>
    <dbReference type="NCBI Taxonomy" id="187145"/>
    <lineage>
        <taxon>Bacteria</taxon>
        <taxon>Pseudomonadati</taxon>
        <taxon>Calditrichota</taxon>
        <taxon>Calditrichia</taxon>
        <taxon>Calditrichales</taxon>
        <taxon>Calditrichaceae</taxon>
        <taxon>Caldithrix</taxon>
    </lineage>
</organism>
<feature type="domain" description="TonB-dependent receptor-like beta-barrel" evidence="14">
    <location>
        <begin position="342"/>
        <end position="802"/>
    </location>
</feature>
<reference evidence="16" key="1">
    <citation type="journal article" date="2020" name="mSystems">
        <title>Genome- and Community-Level Interaction Insights into Carbon Utilization and Element Cycling Functions of Hydrothermarchaeota in Hydrothermal Sediment.</title>
        <authorList>
            <person name="Zhou Z."/>
            <person name="Liu Y."/>
            <person name="Xu W."/>
            <person name="Pan J."/>
            <person name="Luo Z.H."/>
            <person name="Li M."/>
        </authorList>
    </citation>
    <scope>NUCLEOTIDE SEQUENCE [LARGE SCALE GENOMIC DNA]</scope>
    <source>
        <strain evidence="16">HyVt-456</strain>
    </source>
</reference>
<evidence type="ECO:0000256" key="1">
    <source>
        <dbReference type="ARBA" id="ARBA00004571"/>
    </source>
</evidence>
<keyword evidence="8" id="KW-0406">Ion transport</keyword>
<evidence type="ECO:0000256" key="8">
    <source>
        <dbReference type="ARBA" id="ARBA00023065"/>
    </source>
</evidence>
<comment type="caution">
    <text evidence="16">The sequence shown here is derived from an EMBL/GenBank/DDBJ whole genome shotgun (WGS) entry which is preliminary data.</text>
</comment>